<dbReference type="InterPro" id="IPR051202">
    <property type="entry name" value="Peptidase_C40"/>
</dbReference>
<dbReference type="SUPFAM" id="SSF54001">
    <property type="entry name" value="Cysteine proteinases"/>
    <property type="match status" value="1"/>
</dbReference>
<dbReference type="PANTHER" id="PTHR47053:SF1">
    <property type="entry name" value="MUREIN DD-ENDOPEPTIDASE MEPH-RELATED"/>
    <property type="match status" value="1"/>
</dbReference>
<gene>
    <name evidence="7" type="ORF">JK358_35735</name>
</gene>
<dbReference type="Pfam" id="PF00877">
    <property type="entry name" value="NLPC_P60"/>
    <property type="match status" value="1"/>
</dbReference>
<proteinExistence type="inferred from homology"/>
<dbReference type="Proteomes" id="UP000602198">
    <property type="component" value="Unassembled WGS sequence"/>
</dbReference>
<evidence type="ECO:0000313" key="8">
    <source>
        <dbReference type="Proteomes" id="UP000602198"/>
    </source>
</evidence>
<evidence type="ECO:0000256" key="5">
    <source>
        <dbReference type="SAM" id="MobiDB-lite"/>
    </source>
</evidence>
<accession>A0ABS1MGH2</accession>
<sequence>MTTFEILSETTDLHNGDPDTPEHPSPDAPASPQSNRPAPTPWQALRPLPADNPATSPAPAITPAAATIPPAAPPAAPPIPPAPLLTTTFGPSGTADPPPAAVPSSAGQVVPHAEPAPPPSTTAAPAPAPSPMPDLSQVDLARVADIVAPLASAAAMALPMISQALAGLAGGQNSADASGISPQAARALQTLAAIESLYGTTNAPAALTSTPSHTTAGTGSSKVLDAATRNAFYQRNAATAFSGLDTQLSNYLTELGRKNSAAAATLEQINADTMRQVKALRQNGLTKEGRRQLDLVLVRALRNAHAVVGDSQTTAREIAREVTKLADRYLNTMMQGPRPAEATSTRGQTAVDAALKQVGKGYWFAHSGPDYFDCSGLTKYAARKAGKNLPHNAEAQYQMTRRRRINPKDLRPGDLIFPTSAIKRNGQQGHVMMYIGNGKVVHSSGPREGGPHPNSKIEVKDLPKSYKATRWT</sequence>
<dbReference type="InterPro" id="IPR000064">
    <property type="entry name" value="NLP_P60_dom"/>
</dbReference>
<feature type="region of interest" description="Disordered" evidence="5">
    <location>
        <begin position="1"/>
        <end position="134"/>
    </location>
</feature>
<name>A0ABS1MGH2_9NOCA</name>
<feature type="compositionally biased region" description="Polar residues" evidence="5">
    <location>
        <begin position="1"/>
        <end position="10"/>
    </location>
</feature>
<feature type="compositionally biased region" description="Low complexity" evidence="5">
    <location>
        <begin position="53"/>
        <end position="69"/>
    </location>
</feature>
<feature type="compositionally biased region" description="Pro residues" evidence="5">
    <location>
        <begin position="70"/>
        <end position="83"/>
    </location>
</feature>
<feature type="compositionally biased region" description="Basic and acidic residues" evidence="5">
    <location>
        <begin position="11"/>
        <end position="25"/>
    </location>
</feature>
<evidence type="ECO:0000256" key="2">
    <source>
        <dbReference type="ARBA" id="ARBA00022670"/>
    </source>
</evidence>
<evidence type="ECO:0000256" key="3">
    <source>
        <dbReference type="ARBA" id="ARBA00022801"/>
    </source>
</evidence>
<evidence type="ECO:0000313" key="7">
    <source>
        <dbReference type="EMBL" id="MBL1079767.1"/>
    </source>
</evidence>
<dbReference type="Pfam" id="PF10774">
    <property type="entry name" value="DUF4226"/>
    <property type="match status" value="1"/>
</dbReference>
<reference evidence="7 8" key="1">
    <citation type="submission" date="2021-01" db="EMBL/GenBank/DDBJ databases">
        <title>WGS of actinomycetes isolated from Thailand.</title>
        <authorList>
            <person name="Thawai C."/>
        </authorList>
    </citation>
    <scope>NUCLEOTIDE SEQUENCE [LARGE SCALE GENOMIC DNA]</scope>
    <source>
        <strain evidence="7 8">LPG 2</strain>
    </source>
</reference>
<feature type="compositionally biased region" description="Pro residues" evidence="5">
    <location>
        <begin position="114"/>
        <end position="132"/>
    </location>
</feature>
<evidence type="ECO:0000256" key="4">
    <source>
        <dbReference type="ARBA" id="ARBA00022807"/>
    </source>
</evidence>
<feature type="region of interest" description="Disordered" evidence="5">
    <location>
        <begin position="442"/>
        <end position="472"/>
    </location>
</feature>
<protein>
    <submittedName>
        <fullName evidence="7">C40 family peptidase</fullName>
    </submittedName>
</protein>
<dbReference type="InterPro" id="IPR038765">
    <property type="entry name" value="Papain-like_cys_pep_sf"/>
</dbReference>
<keyword evidence="3" id="KW-0378">Hydrolase</keyword>
<keyword evidence="4" id="KW-0788">Thiol protease</keyword>
<evidence type="ECO:0000256" key="1">
    <source>
        <dbReference type="ARBA" id="ARBA00007074"/>
    </source>
</evidence>
<dbReference type="Gene3D" id="3.90.1720.10">
    <property type="entry name" value="endopeptidase domain like (from Nostoc punctiforme)"/>
    <property type="match status" value="1"/>
</dbReference>
<comment type="similarity">
    <text evidence="1">Belongs to the peptidase C40 family.</text>
</comment>
<dbReference type="InterPro" id="IPR019710">
    <property type="entry name" value="DUF4226"/>
</dbReference>
<feature type="compositionally biased region" description="Basic and acidic residues" evidence="5">
    <location>
        <begin position="455"/>
        <end position="464"/>
    </location>
</feature>
<evidence type="ECO:0000259" key="6">
    <source>
        <dbReference type="PROSITE" id="PS51935"/>
    </source>
</evidence>
<keyword evidence="2" id="KW-0645">Protease</keyword>
<dbReference type="PANTHER" id="PTHR47053">
    <property type="entry name" value="MUREIN DD-ENDOPEPTIDASE MEPH-RELATED"/>
    <property type="match status" value="1"/>
</dbReference>
<feature type="compositionally biased region" description="Low complexity" evidence="5">
    <location>
        <begin position="102"/>
        <end position="111"/>
    </location>
</feature>
<dbReference type="RefSeq" id="WP_201957319.1">
    <property type="nucleotide sequence ID" value="NZ_JAERRJ010000019.1"/>
</dbReference>
<keyword evidence="8" id="KW-1185">Reference proteome</keyword>
<dbReference type="EMBL" id="JAERRJ010000019">
    <property type="protein sequence ID" value="MBL1079767.1"/>
    <property type="molecule type" value="Genomic_DNA"/>
</dbReference>
<feature type="domain" description="NlpC/P60" evidence="6">
    <location>
        <begin position="344"/>
        <end position="472"/>
    </location>
</feature>
<organism evidence="7 8">
    <name type="scientific">Nocardia acididurans</name>
    <dbReference type="NCBI Taxonomy" id="2802282"/>
    <lineage>
        <taxon>Bacteria</taxon>
        <taxon>Bacillati</taxon>
        <taxon>Actinomycetota</taxon>
        <taxon>Actinomycetes</taxon>
        <taxon>Mycobacteriales</taxon>
        <taxon>Nocardiaceae</taxon>
        <taxon>Nocardia</taxon>
    </lineage>
</organism>
<comment type="caution">
    <text evidence="7">The sequence shown here is derived from an EMBL/GenBank/DDBJ whole genome shotgun (WGS) entry which is preliminary data.</text>
</comment>
<dbReference type="PROSITE" id="PS51935">
    <property type="entry name" value="NLPC_P60"/>
    <property type="match status" value="1"/>
</dbReference>